<organism evidence="1 2">
    <name type="scientific">Iphiclides podalirius</name>
    <name type="common">scarce swallowtail</name>
    <dbReference type="NCBI Taxonomy" id="110791"/>
    <lineage>
        <taxon>Eukaryota</taxon>
        <taxon>Metazoa</taxon>
        <taxon>Ecdysozoa</taxon>
        <taxon>Arthropoda</taxon>
        <taxon>Hexapoda</taxon>
        <taxon>Insecta</taxon>
        <taxon>Pterygota</taxon>
        <taxon>Neoptera</taxon>
        <taxon>Endopterygota</taxon>
        <taxon>Lepidoptera</taxon>
        <taxon>Glossata</taxon>
        <taxon>Ditrysia</taxon>
        <taxon>Papilionoidea</taxon>
        <taxon>Papilionidae</taxon>
        <taxon>Papilioninae</taxon>
        <taxon>Iphiclides</taxon>
    </lineage>
</organism>
<name>A0ABN8ILN5_9NEOP</name>
<gene>
    <name evidence="1" type="ORF">IPOD504_LOCUS11348</name>
</gene>
<dbReference type="Proteomes" id="UP000837857">
    <property type="component" value="Chromosome 27"/>
</dbReference>
<protein>
    <submittedName>
        <fullName evidence="1">Uncharacterized protein</fullName>
    </submittedName>
</protein>
<keyword evidence="2" id="KW-1185">Reference proteome</keyword>
<proteinExistence type="predicted"/>
<dbReference type="EMBL" id="OW152839">
    <property type="protein sequence ID" value="CAH2061206.1"/>
    <property type="molecule type" value="Genomic_DNA"/>
</dbReference>
<reference evidence="1" key="1">
    <citation type="submission" date="2022-03" db="EMBL/GenBank/DDBJ databases">
        <authorList>
            <person name="Martin H S."/>
        </authorList>
    </citation>
    <scope>NUCLEOTIDE SEQUENCE</scope>
</reference>
<feature type="non-terminal residue" evidence="1">
    <location>
        <position position="100"/>
    </location>
</feature>
<evidence type="ECO:0000313" key="1">
    <source>
        <dbReference type="EMBL" id="CAH2061206.1"/>
    </source>
</evidence>
<sequence length="100" mass="10604">MPAPNAGLRLANVSSARDANIVPSLPNVAVITDLYTFVNSTCDPLWALRKTVHGPVMAGRGIYLSAVLAADNVKWWPIAGDAQVRGGVCALLPPHLHTHN</sequence>
<evidence type="ECO:0000313" key="2">
    <source>
        <dbReference type="Proteomes" id="UP000837857"/>
    </source>
</evidence>
<accession>A0ABN8ILN5</accession>